<feature type="transmembrane region" description="Helical" evidence="11">
    <location>
        <begin position="1564"/>
        <end position="1586"/>
    </location>
</feature>
<keyword evidence="6 11" id="KW-0472">Membrane</keyword>
<organism evidence="14 15">
    <name type="scientific">Buceros rhinoceros silvestris</name>
    <dbReference type="NCBI Taxonomy" id="175836"/>
    <lineage>
        <taxon>Eukaryota</taxon>
        <taxon>Metazoa</taxon>
        <taxon>Chordata</taxon>
        <taxon>Craniata</taxon>
        <taxon>Vertebrata</taxon>
        <taxon>Euteleostomi</taxon>
        <taxon>Archelosauria</taxon>
        <taxon>Archosauria</taxon>
        <taxon>Dinosauria</taxon>
        <taxon>Saurischia</taxon>
        <taxon>Theropoda</taxon>
        <taxon>Coelurosauria</taxon>
        <taxon>Aves</taxon>
        <taxon>Neognathae</taxon>
        <taxon>Neoaves</taxon>
        <taxon>Telluraves</taxon>
        <taxon>Coraciimorphae</taxon>
        <taxon>Bucerotiformes</taxon>
        <taxon>Bucerotidae</taxon>
        <taxon>Buceros</taxon>
    </lineage>
</organism>
<dbReference type="InterPro" id="IPR002859">
    <property type="entry name" value="PKD/REJ-like"/>
</dbReference>
<evidence type="ECO:0000256" key="8">
    <source>
        <dbReference type="PIRSR" id="PIRSR603915-2"/>
    </source>
</evidence>
<keyword evidence="15" id="KW-1185">Reference proteome</keyword>
<feature type="transmembrane region" description="Helical" evidence="11">
    <location>
        <begin position="1941"/>
        <end position="1971"/>
    </location>
</feature>
<dbReference type="InterPro" id="IPR013122">
    <property type="entry name" value="PKD1_2_channel"/>
</dbReference>
<dbReference type="Pfam" id="PF08016">
    <property type="entry name" value="PKD_channel"/>
    <property type="match status" value="1"/>
</dbReference>
<feature type="domain" description="PLAT" evidence="12">
    <location>
        <begin position="1062"/>
        <end position="1179"/>
    </location>
</feature>
<dbReference type="SMART" id="SM00308">
    <property type="entry name" value="LH2"/>
    <property type="match status" value="1"/>
</dbReference>
<dbReference type="FunFam" id="2.60.60.20:FF:000016">
    <property type="entry name" value="Polycystin family receptor for egg jelly"/>
    <property type="match status" value="1"/>
</dbReference>
<dbReference type="GO" id="GO:0005509">
    <property type="term" value="F:calcium ion binding"/>
    <property type="evidence" value="ECO:0007669"/>
    <property type="project" value="InterPro"/>
</dbReference>
<protein>
    <submittedName>
        <fullName evidence="14">Polycystic kidney disease and receptor for egg jelly-related protein</fullName>
    </submittedName>
</protein>
<keyword evidence="7" id="KW-0325">Glycoprotein</keyword>
<feature type="transmembrane region" description="Helical" evidence="11">
    <location>
        <begin position="1429"/>
        <end position="1455"/>
    </location>
</feature>
<dbReference type="Gene3D" id="2.60.60.20">
    <property type="entry name" value="PLAT/LH2 domain"/>
    <property type="match status" value="1"/>
</dbReference>
<dbReference type="SUPFAM" id="SSF49723">
    <property type="entry name" value="Lipase/lipooxygenase domain (PLAT/LH2 domain)"/>
    <property type="match status" value="1"/>
</dbReference>
<name>A0A091GU51_BUCRH</name>
<dbReference type="PANTHER" id="PTHR10877:SF185">
    <property type="entry name" value="POLYCYSTIN FAMILY RECEPTOR FOR EGG JELLY"/>
    <property type="match status" value="1"/>
</dbReference>
<evidence type="ECO:0000256" key="5">
    <source>
        <dbReference type="ARBA" id="ARBA00022989"/>
    </source>
</evidence>
<sequence>PEEYSGFVAEVNCTRSTLTPAPLRVRVNNHAKTVDAPVSCQKQACSIHTVQIQRPAPHTSVLRQKRGTSFFLFVRLLVDCHVGISTKPLWRIYRVQDTTTSPNWTNPMDSSSMYGTEMIHLTVPSFTLDYGLYLFYFTVEVTPIRTSTTLRGSDKIYVQIESSDLVANIAGGTFRTVGFSDNWTLDGSTSYDPDSQEGLKGITFTWYCTKEVSDYKAMKVSPGKRCHPAQRDLKWLTSSGPVQAMPPESLPGNALYYFRLVIQKDRRRSYADQTIDVQPGYPLLLDVACLENCGSTLIPTERFILSGKCVNCRTTSQPVYYWSLLSENSTEINFDWSSRTSTGRSGAYLSIHALTFTKTEQLSYVLLLKVTTWDGRSSVSRYAFKLNSPPRAGKCTINPRLGMAFVTKFVVQCRGFSDSNLPLMYKVIVASSVPKTAKITSVEENTFGTILYFGYEPKTPPSFLPVGAPAQKYTLILYVQVRDSLGAFTQVNLHVRVQNPAGSRPPAVVFHELLAAVSGSQAPMASYLQTGDYFSAGYLAYLAASVLNYIKATPTLQLPKAQLRDTLIKAALNISVESTMEINQVVASLCQATEEADEVDVPSQDLAIGKLAEVTGVLKLHRNESHWSEQAEIQTSGILSCLSNILRAALLRHRSINVNGVQQIFSIMENLTDIVFQGKVPGETETLMETKQWNITLSKEETGNVAHAFSARKNCRNCFYPSLKSRNDSGLPQEAVISTALFEFNENPFPWLGYASEIATTVLGFKMTETKANGDLLGVLPEGAEVTLARKEKDSLVFPLTMGPDKTQAYTTGGFSFEINRNTKNIYIQILTRLKVTFKALVFTGTNVTHAHPIASFTAFHTMPTVASDNETASTGCNITTPYIICLPESLLRASQEAAPQSGTDAHNISIVLQAPYVVRYGNQRLVSIRIFSDQCLFLDGVQRLWREDTCRLGSLTNWQRVHCVCEMKQRHGSPSVPTASGTSTFDILFLAAKVLVTPNTVDLGTTLIADITKNAVTLVTVLLIFVIYLLLFRWAIRKDRADREIRGKVIVLPDNDPFDEVCFLVTLYTGSRWGAGTTADVFLQLIGQNGTSDAHCLRHPRYLSFQQGNIDCFLLTAKRDLGDICSFRVWHNNKGPSPSWFLSRVQVERMSTGKSWFFMCRKWLALDKGDCLLERTFSVTNPKTPLPRIDYCLIKLHNSLMERHLWLSIFAHIPRGSFSRVQRLSSCLAILLLNLLVNIMFFNADMNEESPKHLRYMRSVTIGIECALLTIPVQMLITALFKYSQKEPSPHSAAQTDPKPSSPPLSRTLENRKERLQKSCLPETSVQLEILPSPSNSQSLPCSRKTSTKGAAQPWSNCTISERDANVIETEEQTVTANSPPTDEACQRRPPSNFCFTHNDAGGSNFQKERRPLSITSLPARKRLHIVVCWWCIYVSWALVVAVTGLSSFFIVLYGLSYGYQTSLEWLLACAVSFIQNMFLISILKIIFFSAMSAICPRYCENIKWLTLEKHLEVKLPEEITSADEMRKKHLELAQLRGTKQYKPLEADEIANMMKRAKIKDKASSFTKGFVSHLVFLTLLLHFAYSNENTNSFHYNQFIQNQFSPRLSRVDKLEQIYAWVKGSFLPLIHNDIQPTFLPESSSKIIGLPRMRQVRAQGTEKKCFSPHSFGKNFVISRSHCLHKYGSDIPEKGDYAGSWTRLANQSASRDASSYGGFTYQRNRTPWMYYSYGELHAYGPAGYTFYFFPEEGRQNSTARLDALQQSYWLDEKTWAVIIELTTFNSDADLFCTISVIFEMSQLGTIRPSLSVHSFALPVFHQQNEGQMFATGIVLAFLVIYIADELHIIAQEKRDYLKNIANVNNLALKSAFLLVVSLKVVKFKVGADIVKFYLLHPSDFIHFHAVSQLDQILRITMGFLAFLVVLKTLRYFQFLYGVRLAQRSILAALPGISSMALVMVMFFFVFTAFGYLVFGQHEGNYNNMIRSAQTIVSYCVSAFRDTAFSSDRLLGGLFLASFMLLMICGLINLFQAVILSAYGHTKQPEEPPDEAQAVTFVLQRLRRIFYLLTCKPPKTGEADLCHSVLDGQPERRQQ</sequence>
<evidence type="ECO:0000313" key="15">
    <source>
        <dbReference type="Proteomes" id="UP000054064"/>
    </source>
</evidence>
<feature type="transmembrane region" description="Helical" evidence="11">
    <location>
        <begin position="1467"/>
        <end position="1489"/>
    </location>
</feature>
<dbReference type="Gene3D" id="1.10.287.70">
    <property type="match status" value="1"/>
</dbReference>
<dbReference type="GO" id="GO:0016020">
    <property type="term" value="C:membrane"/>
    <property type="evidence" value="ECO:0007669"/>
    <property type="project" value="UniProtKB-SubCell"/>
</dbReference>
<comment type="caution">
    <text evidence="9">Lacks conserved residue(s) required for the propagation of feature annotation.</text>
</comment>
<proteinExistence type="inferred from homology"/>
<evidence type="ECO:0000259" key="13">
    <source>
        <dbReference type="PROSITE" id="PS51111"/>
    </source>
</evidence>
<evidence type="ECO:0000256" key="2">
    <source>
        <dbReference type="ARBA" id="ARBA00007200"/>
    </source>
</evidence>
<dbReference type="CDD" id="cd01752">
    <property type="entry name" value="PLAT_polycystin"/>
    <property type="match status" value="1"/>
</dbReference>
<accession>A0A091GU51</accession>
<feature type="transmembrane region" description="Helical" evidence="11">
    <location>
        <begin position="2006"/>
        <end position="2027"/>
    </location>
</feature>
<comment type="subcellular location">
    <subcellularLocation>
        <location evidence="1">Membrane</location>
        <topology evidence="1">Multi-pass membrane protein</topology>
    </subcellularLocation>
</comment>
<dbReference type="Proteomes" id="UP000054064">
    <property type="component" value="Unassembled WGS sequence"/>
</dbReference>
<dbReference type="PROSITE" id="PS50095">
    <property type="entry name" value="PLAT"/>
    <property type="match status" value="1"/>
</dbReference>
<evidence type="ECO:0000256" key="9">
    <source>
        <dbReference type="PROSITE-ProRule" id="PRU00152"/>
    </source>
</evidence>
<dbReference type="InterPro" id="IPR001024">
    <property type="entry name" value="PLAT/LH2_dom"/>
</dbReference>
<dbReference type="InterPro" id="IPR036392">
    <property type="entry name" value="PLAT/LH2_dom_sf"/>
</dbReference>
<dbReference type="InterPro" id="IPR051223">
    <property type="entry name" value="Polycystin"/>
</dbReference>
<feature type="transmembrane region" description="Helical" evidence="11">
    <location>
        <begin position="1016"/>
        <end position="1037"/>
    </location>
</feature>
<feature type="non-terminal residue" evidence="14">
    <location>
        <position position="1"/>
    </location>
</feature>
<feature type="disulfide bond" evidence="8">
    <location>
        <begin position="1663"/>
        <end position="1680"/>
    </location>
</feature>
<dbReference type="EMBL" id="KL509354">
    <property type="protein sequence ID" value="KFO85930.1"/>
    <property type="molecule type" value="Genomic_DNA"/>
</dbReference>
<evidence type="ECO:0000256" key="7">
    <source>
        <dbReference type="ARBA" id="ARBA00023180"/>
    </source>
</evidence>
<evidence type="ECO:0000256" key="6">
    <source>
        <dbReference type="ARBA" id="ARBA00023136"/>
    </source>
</evidence>
<keyword evidence="4" id="KW-0732">Signal</keyword>
<dbReference type="InterPro" id="IPR042060">
    <property type="entry name" value="PLAT_polycystin1"/>
</dbReference>
<keyword evidence="5 11" id="KW-1133">Transmembrane helix</keyword>
<dbReference type="InterPro" id="IPR046791">
    <property type="entry name" value="Polycystin_dom"/>
</dbReference>
<feature type="non-terminal residue" evidence="14">
    <location>
        <position position="2091"/>
    </location>
</feature>
<dbReference type="Pfam" id="PF01477">
    <property type="entry name" value="PLAT"/>
    <property type="match status" value="1"/>
</dbReference>
<dbReference type="PROSITE" id="PS51111">
    <property type="entry name" value="REJ"/>
    <property type="match status" value="1"/>
</dbReference>
<feature type="transmembrane region" description="Helical" evidence="11">
    <location>
        <begin position="1825"/>
        <end position="1847"/>
    </location>
</feature>
<dbReference type="InterPro" id="IPR003915">
    <property type="entry name" value="PKD_2"/>
</dbReference>
<gene>
    <name evidence="14" type="ORF">N320_05680</name>
</gene>
<evidence type="ECO:0000256" key="4">
    <source>
        <dbReference type="ARBA" id="ARBA00022729"/>
    </source>
</evidence>
<feature type="region of interest" description="Disordered" evidence="10">
    <location>
        <begin position="1332"/>
        <end position="1356"/>
    </location>
</feature>
<comment type="similarity">
    <text evidence="2">Belongs to the polycystin family.</text>
</comment>
<evidence type="ECO:0000256" key="11">
    <source>
        <dbReference type="SAM" id="Phobius"/>
    </source>
</evidence>
<evidence type="ECO:0000256" key="1">
    <source>
        <dbReference type="ARBA" id="ARBA00004141"/>
    </source>
</evidence>
<keyword evidence="3 11" id="KW-0812">Transmembrane</keyword>
<keyword evidence="14" id="KW-0675">Receptor</keyword>
<dbReference type="Pfam" id="PF20519">
    <property type="entry name" value="Polycystin_dom"/>
    <property type="match status" value="1"/>
</dbReference>
<evidence type="ECO:0000256" key="3">
    <source>
        <dbReference type="ARBA" id="ARBA00022692"/>
    </source>
</evidence>
<dbReference type="PRINTS" id="PR01433">
    <property type="entry name" value="POLYCYSTIN2"/>
</dbReference>
<feature type="transmembrane region" description="Helical" evidence="11">
    <location>
        <begin position="1225"/>
        <end position="1243"/>
    </location>
</feature>
<feature type="transmembrane region" description="Helical" evidence="11">
    <location>
        <begin position="1909"/>
        <end position="1929"/>
    </location>
</feature>
<feature type="region of interest" description="Disordered" evidence="10">
    <location>
        <begin position="1289"/>
        <end position="1317"/>
    </location>
</feature>
<dbReference type="PANTHER" id="PTHR10877">
    <property type="entry name" value="POLYCYSTIN FAMILY MEMBER"/>
    <property type="match status" value="1"/>
</dbReference>
<dbReference type="InterPro" id="IPR014010">
    <property type="entry name" value="REJ_dom"/>
</dbReference>
<dbReference type="Pfam" id="PF02010">
    <property type="entry name" value="REJ"/>
    <property type="match status" value="1"/>
</dbReference>
<feature type="domain" description="REJ" evidence="13">
    <location>
        <begin position="45"/>
        <end position="747"/>
    </location>
</feature>
<reference evidence="14 15" key="1">
    <citation type="submission" date="2014-04" db="EMBL/GenBank/DDBJ databases">
        <title>Genome evolution of avian class.</title>
        <authorList>
            <person name="Zhang G."/>
            <person name="Li C."/>
        </authorList>
    </citation>
    <scope>NUCLEOTIDE SEQUENCE [LARGE SCALE GENOMIC DNA]</scope>
    <source>
        <strain evidence="14">BGI_N320</strain>
    </source>
</reference>
<feature type="transmembrane region" description="Helical" evidence="11">
    <location>
        <begin position="1263"/>
        <end position="1282"/>
    </location>
</feature>
<dbReference type="GO" id="GO:0005262">
    <property type="term" value="F:calcium channel activity"/>
    <property type="evidence" value="ECO:0007669"/>
    <property type="project" value="TreeGrafter"/>
</dbReference>
<evidence type="ECO:0000259" key="12">
    <source>
        <dbReference type="PROSITE" id="PS50095"/>
    </source>
</evidence>
<evidence type="ECO:0000313" key="14">
    <source>
        <dbReference type="EMBL" id="KFO85930.1"/>
    </source>
</evidence>
<dbReference type="GO" id="GO:0050982">
    <property type="term" value="P:detection of mechanical stimulus"/>
    <property type="evidence" value="ECO:0007669"/>
    <property type="project" value="TreeGrafter"/>
</dbReference>
<evidence type="ECO:0000256" key="10">
    <source>
        <dbReference type="SAM" id="MobiDB-lite"/>
    </source>
</evidence>